<keyword evidence="1" id="KW-0732">Signal</keyword>
<name>A0ABW6KA96_9BACI</name>
<reference evidence="2 3" key="1">
    <citation type="submission" date="2024-08" db="EMBL/GenBank/DDBJ databases">
        <title>Two novel Cytobacillus novel species.</title>
        <authorList>
            <person name="Liu G."/>
        </authorList>
    </citation>
    <scope>NUCLEOTIDE SEQUENCE [LARGE SCALE GENOMIC DNA]</scope>
    <source>
        <strain evidence="2 3">FJAT-54145</strain>
    </source>
</reference>
<keyword evidence="3" id="KW-1185">Reference proteome</keyword>
<evidence type="ECO:0000313" key="3">
    <source>
        <dbReference type="Proteomes" id="UP001601059"/>
    </source>
</evidence>
<gene>
    <name evidence="2" type="ORF">ACFYKX_11110</name>
</gene>
<feature type="chain" id="PRO_5047031223" evidence="1">
    <location>
        <begin position="24"/>
        <end position="160"/>
    </location>
</feature>
<evidence type="ECO:0000256" key="1">
    <source>
        <dbReference type="SAM" id="SignalP"/>
    </source>
</evidence>
<dbReference type="RefSeq" id="WP_389361000.1">
    <property type="nucleotide sequence ID" value="NZ_JBIACK010000004.1"/>
</dbReference>
<evidence type="ECO:0000313" key="2">
    <source>
        <dbReference type="EMBL" id="MFE8701143.1"/>
    </source>
</evidence>
<comment type="caution">
    <text evidence="2">The sequence shown here is derived from an EMBL/GenBank/DDBJ whole genome shotgun (WGS) entry which is preliminary data.</text>
</comment>
<organism evidence="2 3">
    <name type="scientific">Cytobacillus spartinae</name>
    <dbReference type="NCBI Taxonomy" id="3299023"/>
    <lineage>
        <taxon>Bacteria</taxon>
        <taxon>Bacillati</taxon>
        <taxon>Bacillota</taxon>
        <taxon>Bacilli</taxon>
        <taxon>Bacillales</taxon>
        <taxon>Bacillaceae</taxon>
        <taxon>Cytobacillus</taxon>
    </lineage>
</organism>
<accession>A0ABW6KA96</accession>
<feature type="signal peptide" evidence="1">
    <location>
        <begin position="1"/>
        <end position="23"/>
    </location>
</feature>
<sequence>MKKSWFLSLLVLLLFLPALQPEAAKSKTVKETAFLVGITQAKNKVSVKADYIQWFMGEEANREAGKDKNCPIVNGKCETPDGYYMRNVNPKLRTLSVSPNVKIYMQTYNIEQTREIQWDQKITLKQFIDVMKKDKRYHDIPFHLEIQNGVIVKITEQYLP</sequence>
<dbReference type="Proteomes" id="UP001601059">
    <property type="component" value="Unassembled WGS sequence"/>
</dbReference>
<proteinExistence type="predicted"/>
<protein>
    <submittedName>
        <fullName evidence="2">Uncharacterized protein</fullName>
    </submittedName>
</protein>
<dbReference type="EMBL" id="JBIACK010000004">
    <property type="protein sequence ID" value="MFE8701143.1"/>
    <property type="molecule type" value="Genomic_DNA"/>
</dbReference>